<dbReference type="EMBL" id="ML976977">
    <property type="protein sequence ID" value="KAF1963765.1"/>
    <property type="molecule type" value="Genomic_DNA"/>
</dbReference>
<reference evidence="2" key="1">
    <citation type="journal article" date="2020" name="Stud. Mycol.">
        <title>101 Dothideomycetes genomes: a test case for predicting lifestyles and emergence of pathogens.</title>
        <authorList>
            <person name="Haridas S."/>
            <person name="Albert R."/>
            <person name="Binder M."/>
            <person name="Bloem J."/>
            <person name="Labutti K."/>
            <person name="Salamov A."/>
            <person name="Andreopoulos B."/>
            <person name="Baker S."/>
            <person name="Barry K."/>
            <person name="Bills G."/>
            <person name="Bluhm B."/>
            <person name="Cannon C."/>
            <person name="Castanera R."/>
            <person name="Culley D."/>
            <person name="Daum C."/>
            <person name="Ezra D."/>
            <person name="Gonzalez J."/>
            <person name="Henrissat B."/>
            <person name="Kuo A."/>
            <person name="Liang C."/>
            <person name="Lipzen A."/>
            <person name="Lutzoni F."/>
            <person name="Magnuson J."/>
            <person name="Mondo S."/>
            <person name="Nolan M."/>
            <person name="Ohm R."/>
            <person name="Pangilinan J."/>
            <person name="Park H.-J."/>
            <person name="Ramirez L."/>
            <person name="Alfaro M."/>
            <person name="Sun H."/>
            <person name="Tritt A."/>
            <person name="Yoshinaga Y."/>
            <person name="Zwiers L.-H."/>
            <person name="Turgeon B."/>
            <person name="Goodwin S."/>
            <person name="Spatafora J."/>
            <person name="Crous P."/>
            <person name="Grigoriev I."/>
        </authorList>
    </citation>
    <scope>NUCLEOTIDE SEQUENCE</scope>
    <source>
        <strain evidence="2">CBS 675.92</strain>
    </source>
</reference>
<keyword evidence="1" id="KW-0472">Membrane</keyword>
<protein>
    <submittedName>
        <fullName evidence="2">Uncharacterized protein</fullName>
    </submittedName>
</protein>
<name>A0A6A5UFS7_9PLEO</name>
<keyword evidence="3" id="KW-1185">Reference proteome</keyword>
<sequence length="95" mass="10330">MSNDLRRHWSRKAGQKVCAWLVYSLVWTAVSLGEGCSWYAWVPVLGDSACAGTWTWAKAGLVLIVADQIVALTFVPVPDDAEPEAAAMELPTRPA</sequence>
<gene>
    <name evidence="2" type="ORF">CC80DRAFT_588106</name>
</gene>
<dbReference type="AlphaFoldDB" id="A0A6A5UFS7"/>
<evidence type="ECO:0000256" key="1">
    <source>
        <dbReference type="SAM" id="Phobius"/>
    </source>
</evidence>
<proteinExistence type="predicted"/>
<feature type="transmembrane region" description="Helical" evidence="1">
    <location>
        <begin position="20"/>
        <end position="41"/>
    </location>
</feature>
<organism evidence="2 3">
    <name type="scientific">Byssothecium circinans</name>
    <dbReference type="NCBI Taxonomy" id="147558"/>
    <lineage>
        <taxon>Eukaryota</taxon>
        <taxon>Fungi</taxon>
        <taxon>Dikarya</taxon>
        <taxon>Ascomycota</taxon>
        <taxon>Pezizomycotina</taxon>
        <taxon>Dothideomycetes</taxon>
        <taxon>Pleosporomycetidae</taxon>
        <taxon>Pleosporales</taxon>
        <taxon>Massarineae</taxon>
        <taxon>Massarinaceae</taxon>
        <taxon>Byssothecium</taxon>
    </lineage>
</organism>
<evidence type="ECO:0000313" key="2">
    <source>
        <dbReference type="EMBL" id="KAF1963765.1"/>
    </source>
</evidence>
<keyword evidence="1" id="KW-1133">Transmembrane helix</keyword>
<keyword evidence="1" id="KW-0812">Transmembrane</keyword>
<evidence type="ECO:0000313" key="3">
    <source>
        <dbReference type="Proteomes" id="UP000800035"/>
    </source>
</evidence>
<accession>A0A6A5UFS7</accession>
<dbReference type="Proteomes" id="UP000800035">
    <property type="component" value="Unassembled WGS sequence"/>
</dbReference>